<evidence type="ECO:0000259" key="8">
    <source>
        <dbReference type="Pfam" id="PF06847"/>
    </source>
</evidence>
<dbReference type="GO" id="GO:0005886">
    <property type="term" value="C:plasma membrane"/>
    <property type="evidence" value="ECO:0007669"/>
    <property type="project" value="UniProtKB-SubCell"/>
</dbReference>
<name>A0AA51YFZ1_9EURY</name>
<evidence type="ECO:0000313" key="10">
    <source>
        <dbReference type="Proteomes" id="UP001183006"/>
    </source>
</evidence>
<dbReference type="GeneID" id="84230167"/>
<keyword evidence="10" id="KW-1185">Reference proteome</keyword>
<dbReference type="Gene3D" id="6.10.250.3240">
    <property type="match status" value="1"/>
</dbReference>
<sequence>MIEILKVLACMPFLLYACYADIKTRRVANEVWVMMFGVGFIFIVYDLMTYGFPYLIRNILSFIFIFAFVYMLFQFGAFGGADAKVLMVISLIIPTYPLITIGSTSLPLDGVPLINLFAFSVFGNSIILTIIVPIGLFLYNLIKNPSESLKRPLYMFIGYITPISKLEKGHFRMIESYSRTKAGIEFKFSRSGTELTSNVISELKGYQKEGKVKDGVWITPGLPFMIPITAGFITAVVFGDLIFYLTIQFMMM</sequence>
<evidence type="ECO:0000256" key="3">
    <source>
        <dbReference type="ARBA" id="ARBA00022692"/>
    </source>
</evidence>
<evidence type="ECO:0000256" key="2">
    <source>
        <dbReference type="ARBA" id="ARBA00022475"/>
    </source>
</evidence>
<dbReference type="PROSITE" id="PS51257">
    <property type="entry name" value="PROKAR_LIPOPROTEIN"/>
    <property type="match status" value="1"/>
</dbReference>
<dbReference type="InterPro" id="IPR009655">
    <property type="entry name" value="Preflagellin_peptidase_C"/>
</dbReference>
<dbReference type="EMBL" id="CP133594">
    <property type="protein sequence ID" value="WMW21436.1"/>
    <property type="molecule type" value="Genomic_DNA"/>
</dbReference>
<organism evidence="9 10">
    <name type="scientific">Methanolobus mangrovi</name>
    <dbReference type="NCBI Taxonomy" id="3072977"/>
    <lineage>
        <taxon>Archaea</taxon>
        <taxon>Methanobacteriati</taxon>
        <taxon>Methanobacteriota</taxon>
        <taxon>Stenosarchaea group</taxon>
        <taxon>Methanomicrobia</taxon>
        <taxon>Methanosarcinales</taxon>
        <taxon>Methanosarcinaceae</taxon>
        <taxon>Methanolobus</taxon>
    </lineage>
</organism>
<feature type="transmembrane region" description="Helical" evidence="6">
    <location>
        <begin position="85"/>
        <end position="104"/>
    </location>
</feature>
<feature type="domain" description="Preflagellin peptidase C-terminal" evidence="8">
    <location>
        <begin position="150"/>
        <end position="241"/>
    </location>
</feature>
<dbReference type="PANTHER" id="PTHR36506">
    <property type="entry name" value="PREFLAGELLIN PEPTIDASE"/>
    <property type="match status" value="1"/>
</dbReference>
<evidence type="ECO:0000256" key="4">
    <source>
        <dbReference type="ARBA" id="ARBA00022989"/>
    </source>
</evidence>
<keyword evidence="2" id="KW-1003">Cell membrane</keyword>
<feature type="domain" description="Prepilin type IV endopeptidase peptidase" evidence="7">
    <location>
        <begin position="9"/>
        <end position="123"/>
    </location>
</feature>
<feature type="transmembrane region" description="Helical" evidence="6">
    <location>
        <begin position="224"/>
        <end position="247"/>
    </location>
</feature>
<dbReference type="Gene3D" id="1.20.120.1220">
    <property type="match status" value="1"/>
</dbReference>
<gene>
    <name evidence="9" type="ORF">RE476_08460</name>
</gene>
<dbReference type="AlphaFoldDB" id="A0AA51YFZ1"/>
<dbReference type="PANTHER" id="PTHR36506:SF1">
    <property type="entry name" value="PREFLAGELLIN PEPTIDASE"/>
    <property type="match status" value="1"/>
</dbReference>
<dbReference type="InterPro" id="IPR052218">
    <property type="entry name" value="Preflagellin_Peptidase"/>
</dbReference>
<dbReference type="GO" id="GO:0004190">
    <property type="term" value="F:aspartic-type endopeptidase activity"/>
    <property type="evidence" value="ECO:0007669"/>
    <property type="project" value="InterPro"/>
</dbReference>
<accession>A0AA51YFZ1</accession>
<dbReference type="Pfam" id="PF06847">
    <property type="entry name" value="Arc_PepC_II"/>
    <property type="match status" value="1"/>
</dbReference>
<keyword evidence="4 6" id="KW-1133">Transmembrane helix</keyword>
<comment type="subcellular location">
    <subcellularLocation>
        <location evidence="1">Cell membrane</location>
        <topology evidence="1">Multi-pass membrane protein</topology>
    </subcellularLocation>
</comment>
<protein>
    <submittedName>
        <fullName evidence="9">A24 family peptidase C-terminal domain-containing protein</fullName>
    </submittedName>
</protein>
<feature type="transmembrane region" description="Helical" evidence="6">
    <location>
        <begin position="116"/>
        <end position="142"/>
    </location>
</feature>
<proteinExistence type="predicted"/>
<dbReference type="KEGG" id="mmav:RE476_08460"/>
<evidence type="ECO:0000259" key="7">
    <source>
        <dbReference type="Pfam" id="PF01478"/>
    </source>
</evidence>
<dbReference type="InterPro" id="IPR000045">
    <property type="entry name" value="Prepilin_IV_endopep_pep"/>
</dbReference>
<keyword evidence="5 6" id="KW-0472">Membrane</keyword>
<evidence type="ECO:0000256" key="6">
    <source>
        <dbReference type="SAM" id="Phobius"/>
    </source>
</evidence>
<feature type="transmembrane region" description="Helical" evidence="6">
    <location>
        <begin position="30"/>
        <end position="48"/>
    </location>
</feature>
<evidence type="ECO:0000313" key="9">
    <source>
        <dbReference type="EMBL" id="WMW21436.1"/>
    </source>
</evidence>
<evidence type="ECO:0000256" key="1">
    <source>
        <dbReference type="ARBA" id="ARBA00004651"/>
    </source>
</evidence>
<dbReference type="Proteomes" id="UP001183006">
    <property type="component" value="Chromosome"/>
</dbReference>
<keyword evidence="3 6" id="KW-0812">Transmembrane</keyword>
<dbReference type="Pfam" id="PF01478">
    <property type="entry name" value="Peptidase_A24"/>
    <property type="match status" value="1"/>
</dbReference>
<dbReference type="RefSeq" id="WP_309307222.1">
    <property type="nucleotide sequence ID" value="NZ_CP133594.1"/>
</dbReference>
<evidence type="ECO:0000256" key="5">
    <source>
        <dbReference type="ARBA" id="ARBA00023136"/>
    </source>
</evidence>
<feature type="transmembrane region" description="Helical" evidence="6">
    <location>
        <begin position="55"/>
        <end position="73"/>
    </location>
</feature>
<reference evidence="9" key="1">
    <citation type="submission" date="2023-08" db="EMBL/GenBank/DDBJ databases">
        <title>Methanolobus mangrovi sp. nov. and Methanolobus sediminis sp. nov, two novel methylotrophic methanogens isolated from mangrove sediments in China.</title>
        <authorList>
            <person name="Zhou J."/>
        </authorList>
    </citation>
    <scope>NUCLEOTIDE SEQUENCE</scope>
    <source>
        <strain evidence="9">FTZ2</strain>
    </source>
</reference>